<gene>
    <name evidence="2" type="ORF">ACFSRZ_00495</name>
</gene>
<sequence>MKENISVSKAINRGQLMINLPVFISMLGVPGLALFLSNKGIIPSWGIGIGFLIGILLAWLIWSFLITKWKVWAFENVRNVHELKRKAIRDKLIWPDDSIFNKTEIWSFSDKEKWNRLQRKFNNEDVLKEDQSIPPKTEIFYSKFNFIEMAIMLVAAGFGVYLIINDQLVYGVIATVLGGYLAYKEYLQATNSEVQIYIDSKGMRTINTDFKSWSEIRDEQVIFRQSGKHRRAYLSYEFDHGFEELLIDNYNTTPKKLESLMQTYKARYKKSKRF</sequence>
<evidence type="ECO:0000313" key="3">
    <source>
        <dbReference type="Proteomes" id="UP001597508"/>
    </source>
</evidence>
<dbReference type="EMBL" id="JBHULH010000001">
    <property type="protein sequence ID" value="MFD2565825.1"/>
    <property type="molecule type" value="Genomic_DNA"/>
</dbReference>
<comment type="caution">
    <text evidence="2">The sequence shown here is derived from an EMBL/GenBank/DDBJ whole genome shotgun (WGS) entry which is preliminary data.</text>
</comment>
<evidence type="ECO:0000256" key="1">
    <source>
        <dbReference type="SAM" id="Phobius"/>
    </source>
</evidence>
<evidence type="ECO:0000313" key="2">
    <source>
        <dbReference type="EMBL" id="MFD2565825.1"/>
    </source>
</evidence>
<keyword evidence="1" id="KW-0472">Membrane</keyword>
<dbReference type="Proteomes" id="UP001597508">
    <property type="component" value="Unassembled WGS sequence"/>
</dbReference>
<proteinExistence type="predicted"/>
<keyword evidence="3" id="KW-1185">Reference proteome</keyword>
<feature type="transmembrane region" description="Helical" evidence="1">
    <location>
        <begin position="42"/>
        <end position="62"/>
    </location>
</feature>
<keyword evidence="1" id="KW-1133">Transmembrane helix</keyword>
<name>A0ABW5LMD6_9FLAO</name>
<dbReference type="RefSeq" id="WP_379664551.1">
    <property type="nucleotide sequence ID" value="NZ_JBHULH010000001.1"/>
</dbReference>
<feature type="transmembrane region" description="Helical" evidence="1">
    <location>
        <begin position="16"/>
        <end position="36"/>
    </location>
</feature>
<accession>A0ABW5LMD6</accession>
<keyword evidence="1" id="KW-0812">Transmembrane</keyword>
<organism evidence="2 3">
    <name type="scientific">Pseudotenacibaculum haliotis</name>
    <dbReference type="NCBI Taxonomy" id="1862138"/>
    <lineage>
        <taxon>Bacteria</taxon>
        <taxon>Pseudomonadati</taxon>
        <taxon>Bacteroidota</taxon>
        <taxon>Flavobacteriia</taxon>
        <taxon>Flavobacteriales</taxon>
        <taxon>Flavobacteriaceae</taxon>
        <taxon>Pseudotenacibaculum</taxon>
    </lineage>
</organism>
<feature type="transmembrane region" description="Helical" evidence="1">
    <location>
        <begin position="144"/>
        <end position="162"/>
    </location>
</feature>
<protein>
    <submittedName>
        <fullName evidence="2">Uncharacterized protein</fullName>
    </submittedName>
</protein>
<reference evidence="3" key="1">
    <citation type="journal article" date="2019" name="Int. J. Syst. Evol. Microbiol.">
        <title>The Global Catalogue of Microorganisms (GCM) 10K type strain sequencing project: providing services to taxonomists for standard genome sequencing and annotation.</title>
        <authorList>
            <consortium name="The Broad Institute Genomics Platform"/>
            <consortium name="The Broad Institute Genome Sequencing Center for Infectious Disease"/>
            <person name="Wu L."/>
            <person name="Ma J."/>
        </authorList>
    </citation>
    <scope>NUCLEOTIDE SEQUENCE [LARGE SCALE GENOMIC DNA]</scope>
    <source>
        <strain evidence="3">KCTC 52127</strain>
    </source>
</reference>